<name>A0A4Y7TD41_COPMI</name>
<feature type="transmembrane region" description="Helical" evidence="1">
    <location>
        <begin position="297"/>
        <end position="317"/>
    </location>
</feature>
<dbReference type="OrthoDB" id="3245306at2759"/>
<accession>A0A4Y7TD41</accession>
<keyword evidence="1" id="KW-0812">Transmembrane</keyword>
<keyword evidence="1" id="KW-1133">Transmembrane helix</keyword>
<reference evidence="2 3" key="1">
    <citation type="journal article" date="2019" name="Nat. Ecol. Evol.">
        <title>Megaphylogeny resolves global patterns of mushroom evolution.</title>
        <authorList>
            <person name="Varga T."/>
            <person name="Krizsan K."/>
            <person name="Foldi C."/>
            <person name="Dima B."/>
            <person name="Sanchez-Garcia M."/>
            <person name="Sanchez-Ramirez S."/>
            <person name="Szollosi G.J."/>
            <person name="Szarkandi J.G."/>
            <person name="Papp V."/>
            <person name="Albert L."/>
            <person name="Andreopoulos W."/>
            <person name="Angelini C."/>
            <person name="Antonin V."/>
            <person name="Barry K.W."/>
            <person name="Bougher N.L."/>
            <person name="Buchanan P."/>
            <person name="Buyck B."/>
            <person name="Bense V."/>
            <person name="Catcheside P."/>
            <person name="Chovatia M."/>
            <person name="Cooper J."/>
            <person name="Damon W."/>
            <person name="Desjardin D."/>
            <person name="Finy P."/>
            <person name="Geml J."/>
            <person name="Haridas S."/>
            <person name="Hughes K."/>
            <person name="Justo A."/>
            <person name="Karasinski D."/>
            <person name="Kautmanova I."/>
            <person name="Kiss B."/>
            <person name="Kocsube S."/>
            <person name="Kotiranta H."/>
            <person name="LaButti K.M."/>
            <person name="Lechner B.E."/>
            <person name="Liimatainen K."/>
            <person name="Lipzen A."/>
            <person name="Lukacs Z."/>
            <person name="Mihaltcheva S."/>
            <person name="Morgado L.N."/>
            <person name="Niskanen T."/>
            <person name="Noordeloos M.E."/>
            <person name="Ohm R.A."/>
            <person name="Ortiz-Santana B."/>
            <person name="Ovrebo C."/>
            <person name="Racz N."/>
            <person name="Riley R."/>
            <person name="Savchenko A."/>
            <person name="Shiryaev A."/>
            <person name="Soop K."/>
            <person name="Spirin V."/>
            <person name="Szebenyi C."/>
            <person name="Tomsovsky M."/>
            <person name="Tulloss R.E."/>
            <person name="Uehling J."/>
            <person name="Grigoriev I.V."/>
            <person name="Vagvolgyi C."/>
            <person name="Papp T."/>
            <person name="Martin F.M."/>
            <person name="Miettinen O."/>
            <person name="Hibbett D.S."/>
            <person name="Nagy L.G."/>
        </authorList>
    </citation>
    <scope>NUCLEOTIDE SEQUENCE [LARGE SCALE GENOMIC DNA]</scope>
    <source>
        <strain evidence="2 3">FP101781</strain>
    </source>
</reference>
<feature type="transmembrane region" description="Helical" evidence="1">
    <location>
        <begin position="247"/>
        <end position="268"/>
    </location>
</feature>
<keyword evidence="3" id="KW-1185">Reference proteome</keyword>
<gene>
    <name evidence="2" type="ORF">FA13DRAFT_1754558</name>
</gene>
<dbReference type="Proteomes" id="UP000298030">
    <property type="component" value="Unassembled WGS sequence"/>
</dbReference>
<feature type="transmembrane region" description="Helical" evidence="1">
    <location>
        <begin position="127"/>
        <end position="145"/>
    </location>
</feature>
<dbReference type="STRING" id="71717.A0A4Y7TD41"/>
<protein>
    <submittedName>
        <fullName evidence="2">Uncharacterized protein</fullName>
    </submittedName>
</protein>
<organism evidence="2 3">
    <name type="scientific">Coprinellus micaceus</name>
    <name type="common">Glistening ink-cap mushroom</name>
    <name type="synonym">Coprinus micaceus</name>
    <dbReference type="NCBI Taxonomy" id="71717"/>
    <lineage>
        <taxon>Eukaryota</taxon>
        <taxon>Fungi</taxon>
        <taxon>Dikarya</taxon>
        <taxon>Basidiomycota</taxon>
        <taxon>Agaricomycotina</taxon>
        <taxon>Agaricomycetes</taxon>
        <taxon>Agaricomycetidae</taxon>
        <taxon>Agaricales</taxon>
        <taxon>Agaricineae</taxon>
        <taxon>Psathyrellaceae</taxon>
        <taxon>Coprinellus</taxon>
    </lineage>
</organism>
<feature type="transmembrane region" description="Helical" evidence="1">
    <location>
        <begin position="189"/>
        <end position="212"/>
    </location>
</feature>
<evidence type="ECO:0000313" key="3">
    <source>
        <dbReference type="Proteomes" id="UP000298030"/>
    </source>
</evidence>
<evidence type="ECO:0000313" key="2">
    <source>
        <dbReference type="EMBL" id="TEB32087.1"/>
    </source>
</evidence>
<comment type="caution">
    <text evidence="2">The sequence shown here is derived from an EMBL/GenBank/DDBJ whole genome shotgun (WGS) entry which is preliminary data.</text>
</comment>
<proteinExistence type="predicted"/>
<dbReference type="AlphaFoldDB" id="A0A4Y7TD41"/>
<evidence type="ECO:0000256" key="1">
    <source>
        <dbReference type="SAM" id="Phobius"/>
    </source>
</evidence>
<dbReference type="EMBL" id="QPFP01000016">
    <property type="protein sequence ID" value="TEB32087.1"/>
    <property type="molecule type" value="Genomic_DNA"/>
</dbReference>
<sequence>MAFRYWSFTEAHPAHMVLSPQSRNEALEVLTWAYTDRILPSQKPVPPPFGPSECDELRKLINSFPADSPDDNGIQTRVVARVLLRVASWRQAHFRSHKPLPKDVKPVPPTSLAGRRASAVGKSVLRLVWDLFVVLVCLGLPYIFVEKRKQRRGGLAWGVEDGGKWGSAVILSASVTFLTLPGMTGAARIAGFVAISCAVGSMLASTIAFIRFRNEFSGVVDRTSINHRIVGGEGLVGISNRAVVNSLPLVFVAYSVIGFVVGLTIYSFRGTDLDGPSSSSPADTGLSAWVFGQGAKWSALGLLGAAGGVVAMSWVVWKQ</sequence>
<keyword evidence="1" id="KW-0472">Membrane</keyword>